<comment type="caution">
    <text evidence="1">The sequence shown here is derived from an EMBL/GenBank/DDBJ whole genome shotgun (WGS) entry which is preliminary data.</text>
</comment>
<reference evidence="1" key="2">
    <citation type="submission" date="2020-11" db="EMBL/GenBank/DDBJ databases">
        <authorList>
            <person name="McCartney M.A."/>
            <person name="Auch B."/>
            <person name="Kono T."/>
            <person name="Mallez S."/>
            <person name="Becker A."/>
            <person name="Gohl D.M."/>
            <person name="Silverstein K.A.T."/>
            <person name="Koren S."/>
            <person name="Bechman K.B."/>
            <person name="Herman A."/>
            <person name="Abrahante J.E."/>
            <person name="Garbe J."/>
        </authorList>
    </citation>
    <scope>NUCLEOTIDE SEQUENCE</scope>
    <source>
        <strain evidence="1">Duluth1</strain>
        <tissue evidence="1">Whole animal</tissue>
    </source>
</reference>
<accession>A0A9D3Z2P6</accession>
<name>A0A9D3Z2P6_DREPO</name>
<sequence length="60" mass="6917">MYNLETPDWHIFCGTHATLGFSIAMNKMMRLVKAEMNIEQVIQSFMVDLDVYMKNASMAV</sequence>
<evidence type="ECO:0000313" key="2">
    <source>
        <dbReference type="Proteomes" id="UP000828390"/>
    </source>
</evidence>
<dbReference type="Proteomes" id="UP000828390">
    <property type="component" value="Unassembled WGS sequence"/>
</dbReference>
<proteinExistence type="predicted"/>
<keyword evidence="2" id="KW-1185">Reference proteome</keyword>
<dbReference type="AlphaFoldDB" id="A0A9D3Z2P6"/>
<dbReference type="EMBL" id="JAIWYP010000014">
    <property type="protein sequence ID" value="KAH3709555.1"/>
    <property type="molecule type" value="Genomic_DNA"/>
</dbReference>
<protein>
    <submittedName>
        <fullName evidence="1">Uncharacterized protein</fullName>
    </submittedName>
</protein>
<evidence type="ECO:0000313" key="1">
    <source>
        <dbReference type="EMBL" id="KAH3709555.1"/>
    </source>
</evidence>
<organism evidence="1 2">
    <name type="scientific">Dreissena polymorpha</name>
    <name type="common">Zebra mussel</name>
    <name type="synonym">Mytilus polymorpha</name>
    <dbReference type="NCBI Taxonomy" id="45954"/>
    <lineage>
        <taxon>Eukaryota</taxon>
        <taxon>Metazoa</taxon>
        <taxon>Spiralia</taxon>
        <taxon>Lophotrochozoa</taxon>
        <taxon>Mollusca</taxon>
        <taxon>Bivalvia</taxon>
        <taxon>Autobranchia</taxon>
        <taxon>Heteroconchia</taxon>
        <taxon>Euheterodonta</taxon>
        <taxon>Imparidentia</taxon>
        <taxon>Neoheterodontei</taxon>
        <taxon>Myida</taxon>
        <taxon>Dreissenoidea</taxon>
        <taxon>Dreissenidae</taxon>
        <taxon>Dreissena</taxon>
    </lineage>
</organism>
<reference evidence="1" key="1">
    <citation type="journal article" date="2019" name="bioRxiv">
        <title>The Genome of the Zebra Mussel, Dreissena polymorpha: A Resource for Invasive Species Research.</title>
        <authorList>
            <person name="McCartney M.A."/>
            <person name="Auch B."/>
            <person name="Kono T."/>
            <person name="Mallez S."/>
            <person name="Zhang Y."/>
            <person name="Obille A."/>
            <person name="Becker A."/>
            <person name="Abrahante J.E."/>
            <person name="Garbe J."/>
            <person name="Badalamenti J.P."/>
            <person name="Herman A."/>
            <person name="Mangelson H."/>
            <person name="Liachko I."/>
            <person name="Sullivan S."/>
            <person name="Sone E.D."/>
            <person name="Koren S."/>
            <person name="Silverstein K.A.T."/>
            <person name="Beckman K.B."/>
            <person name="Gohl D.M."/>
        </authorList>
    </citation>
    <scope>NUCLEOTIDE SEQUENCE</scope>
    <source>
        <strain evidence="1">Duluth1</strain>
        <tissue evidence="1">Whole animal</tissue>
    </source>
</reference>
<gene>
    <name evidence="1" type="ORF">DPMN_069019</name>
</gene>